<proteinExistence type="predicted"/>
<accession>A0A1I2LWV8</accession>
<protein>
    <recommendedName>
        <fullName evidence="4">Membrane protein YqaA, SNARE-associated domain</fullName>
    </recommendedName>
</protein>
<feature type="transmembrane region" description="Helical" evidence="1">
    <location>
        <begin position="114"/>
        <end position="139"/>
    </location>
</feature>
<dbReference type="Proteomes" id="UP000198623">
    <property type="component" value="Unassembled WGS sequence"/>
</dbReference>
<evidence type="ECO:0000256" key="1">
    <source>
        <dbReference type="SAM" id="Phobius"/>
    </source>
</evidence>
<name>A0A1I2LWV8_9GAMM</name>
<dbReference type="AlphaFoldDB" id="A0A1I2LWV8"/>
<gene>
    <name evidence="2" type="ORF">SAMN05216175_101265</name>
</gene>
<reference evidence="3" key="1">
    <citation type="submission" date="2016-10" db="EMBL/GenBank/DDBJ databases">
        <authorList>
            <person name="Varghese N."/>
            <person name="Submissions S."/>
        </authorList>
    </citation>
    <scope>NUCLEOTIDE SEQUENCE [LARGE SCALE GENOMIC DNA]</scope>
    <source>
        <strain evidence="3">CGMCC 1.10971</strain>
    </source>
</reference>
<evidence type="ECO:0008006" key="4">
    <source>
        <dbReference type="Google" id="ProtNLM"/>
    </source>
</evidence>
<evidence type="ECO:0000313" key="2">
    <source>
        <dbReference type="EMBL" id="SFF83038.1"/>
    </source>
</evidence>
<keyword evidence="1" id="KW-0812">Transmembrane</keyword>
<feature type="transmembrane region" description="Helical" evidence="1">
    <location>
        <begin position="12"/>
        <end position="35"/>
    </location>
</feature>
<keyword evidence="1" id="KW-0472">Membrane</keyword>
<dbReference type="STRING" id="1045558.SAMN05216175_101265"/>
<sequence>MLNSIVLGAIFLYILLMAIPFMPAIEIGLALMLMLGSKGALLVYLCTLAALSISFIVGRTIPPRLVYRLLKWLHLDKASTLVQQLEPLNQQERLKFLNDKMPAKAAPLLLNYRYLAIAAALNLPGNALIGGGGGISLVVGMSKIVPFHAFILLLAIAIAPVPLWFYLFGG</sequence>
<feature type="transmembrane region" description="Helical" evidence="1">
    <location>
        <begin position="145"/>
        <end position="168"/>
    </location>
</feature>
<feature type="transmembrane region" description="Helical" evidence="1">
    <location>
        <begin position="41"/>
        <end position="61"/>
    </location>
</feature>
<organism evidence="2 3">
    <name type="scientific">Neptunomonas qingdaonensis</name>
    <dbReference type="NCBI Taxonomy" id="1045558"/>
    <lineage>
        <taxon>Bacteria</taxon>
        <taxon>Pseudomonadati</taxon>
        <taxon>Pseudomonadota</taxon>
        <taxon>Gammaproteobacteria</taxon>
        <taxon>Oceanospirillales</taxon>
        <taxon>Oceanospirillaceae</taxon>
        <taxon>Neptunomonas</taxon>
    </lineage>
</organism>
<keyword evidence="3" id="KW-1185">Reference proteome</keyword>
<evidence type="ECO:0000313" key="3">
    <source>
        <dbReference type="Proteomes" id="UP000198623"/>
    </source>
</evidence>
<dbReference type="EMBL" id="FOOU01000001">
    <property type="protein sequence ID" value="SFF83038.1"/>
    <property type="molecule type" value="Genomic_DNA"/>
</dbReference>
<keyword evidence="1" id="KW-1133">Transmembrane helix</keyword>